<dbReference type="InterPro" id="IPR052513">
    <property type="entry name" value="Thioester_dehydratase-like"/>
</dbReference>
<evidence type="ECO:0000313" key="3">
    <source>
        <dbReference type="EMBL" id="MDV6307840.1"/>
    </source>
</evidence>
<dbReference type="InterPro" id="IPR022002">
    <property type="entry name" value="ChsH2_Znr"/>
</dbReference>
<dbReference type="Proteomes" id="UP001185779">
    <property type="component" value="Unassembled WGS sequence"/>
</dbReference>
<dbReference type="PANTHER" id="PTHR34075:SF5">
    <property type="entry name" value="BLR3430 PROTEIN"/>
    <property type="match status" value="1"/>
</dbReference>
<protein>
    <submittedName>
        <fullName evidence="3">OB-fold domain-containing protein</fullName>
    </submittedName>
</protein>
<reference evidence="3 4" key="1">
    <citation type="submission" date="2023-10" db="EMBL/GenBank/DDBJ databases">
        <title>Development of a sustainable strategy for remediation of hydrocarbon-contaminated territories based on the waste exchange concept.</title>
        <authorList>
            <person name="Krivoruchko A."/>
        </authorList>
    </citation>
    <scope>NUCLEOTIDE SEQUENCE [LARGE SCALE GENOMIC DNA]</scope>
    <source>
        <strain evidence="3 4">IEGM 1266</strain>
    </source>
</reference>
<feature type="domain" description="ChsH2 rubredoxin-like zinc ribbon" evidence="2">
    <location>
        <begin position="31"/>
        <end position="63"/>
    </location>
</feature>
<dbReference type="Pfam" id="PF12172">
    <property type="entry name" value="zf-ChsH2"/>
    <property type="match status" value="1"/>
</dbReference>
<dbReference type="EMBL" id="JAWLKI010000010">
    <property type="protein sequence ID" value="MDV6307840.1"/>
    <property type="molecule type" value="Genomic_DNA"/>
</dbReference>
<dbReference type="InterPro" id="IPR012340">
    <property type="entry name" value="NA-bd_OB-fold"/>
</dbReference>
<dbReference type="PANTHER" id="PTHR34075">
    <property type="entry name" value="BLR3430 PROTEIN"/>
    <property type="match status" value="1"/>
</dbReference>
<accession>A0ABU4DDV4</accession>
<dbReference type="GeneID" id="77169891"/>
<dbReference type="SUPFAM" id="SSF50249">
    <property type="entry name" value="Nucleic acid-binding proteins"/>
    <property type="match status" value="1"/>
</dbReference>
<name>A0ABU4DDV4_9ACTN</name>
<evidence type="ECO:0000313" key="4">
    <source>
        <dbReference type="Proteomes" id="UP001185779"/>
    </source>
</evidence>
<evidence type="ECO:0000259" key="1">
    <source>
        <dbReference type="Pfam" id="PF01796"/>
    </source>
</evidence>
<sequence length="155" mass="16179">MTDTSTSTAAPPDSADTQPGAVPIVDYLVLGDQPHLIAHECTKCSARYFDHRNACASCFGTEFTDVDVPTTGTLRTYTIVSFAAPGVPVPFVAGVIDCDGTHVRGNVINTDPTPENITLGMPLRLATYVVGTDDNGVEAIGFGFEPDTSGNGEAV</sequence>
<dbReference type="Pfam" id="PF01796">
    <property type="entry name" value="OB_ChsH2_C"/>
    <property type="match status" value="1"/>
</dbReference>
<organism evidence="3 4">
    <name type="scientific">Gordonia amicalis</name>
    <dbReference type="NCBI Taxonomy" id="89053"/>
    <lineage>
        <taxon>Bacteria</taxon>
        <taxon>Bacillati</taxon>
        <taxon>Actinomycetota</taxon>
        <taxon>Actinomycetes</taxon>
        <taxon>Mycobacteriales</taxon>
        <taxon>Gordoniaceae</taxon>
        <taxon>Gordonia</taxon>
    </lineage>
</organism>
<gene>
    <name evidence="3" type="ORF">R3P94_11000</name>
</gene>
<keyword evidence="4" id="KW-1185">Reference proteome</keyword>
<evidence type="ECO:0000259" key="2">
    <source>
        <dbReference type="Pfam" id="PF12172"/>
    </source>
</evidence>
<proteinExistence type="predicted"/>
<dbReference type="RefSeq" id="WP_024499709.1">
    <property type="nucleotide sequence ID" value="NZ_CP091855.1"/>
</dbReference>
<dbReference type="InterPro" id="IPR002878">
    <property type="entry name" value="ChsH2_C"/>
</dbReference>
<comment type="caution">
    <text evidence="3">The sequence shown here is derived from an EMBL/GenBank/DDBJ whole genome shotgun (WGS) entry which is preliminary data.</text>
</comment>
<feature type="domain" description="ChsH2 C-terminal OB-fold" evidence="1">
    <location>
        <begin position="66"/>
        <end position="126"/>
    </location>
</feature>